<dbReference type="EMBL" id="JABANP010000096">
    <property type="protein sequence ID" value="KAF4690570.1"/>
    <property type="molecule type" value="Genomic_DNA"/>
</dbReference>
<evidence type="ECO:0000313" key="4">
    <source>
        <dbReference type="Proteomes" id="UP000541610"/>
    </source>
</evidence>
<accession>A0A7J6P469</accession>
<dbReference type="Proteomes" id="UP000541610">
    <property type="component" value="Unassembled WGS sequence"/>
</dbReference>
<dbReference type="AlphaFoldDB" id="A0A7J6P469"/>
<keyword evidence="2" id="KW-1133">Transmembrane helix</keyword>
<keyword evidence="2" id="KW-0472">Membrane</keyword>
<evidence type="ECO:0000256" key="1">
    <source>
        <dbReference type="SAM" id="MobiDB-lite"/>
    </source>
</evidence>
<evidence type="ECO:0000256" key="2">
    <source>
        <dbReference type="SAM" id="Phobius"/>
    </source>
</evidence>
<reference evidence="3 4" key="1">
    <citation type="submission" date="2020-04" db="EMBL/GenBank/DDBJ databases">
        <title>Perkinsus olseni comparative genomics.</title>
        <authorList>
            <person name="Bogema D.R."/>
        </authorList>
    </citation>
    <scope>NUCLEOTIDE SEQUENCE [LARGE SCALE GENOMIC DNA]</scope>
    <source>
        <strain evidence="3">00978-12</strain>
    </source>
</reference>
<comment type="caution">
    <text evidence="3">The sequence shown here is derived from an EMBL/GenBank/DDBJ whole genome shotgun (WGS) entry which is preliminary data.</text>
</comment>
<feature type="compositionally biased region" description="Low complexity" evidence="1">
    <location>
        <begin position="118"/>
        <end position="130"/>
    </location>
</feature>
<gene>
    <name evidence="3" type="ORF">FOZ60_017179</name>
</gene>
<proteinExistence type="predicted"/>
<protein>
    <submittedName>
        <fullName evidence="3">Uncharacterized protein</fullName>
    </submittedName>
</protein>
<feature type="transmembrane region" description="Helical" evidence="2">
    <location>
        <begin position="70"/>
        <end position="100"/>
    </location>
</feature>
<evidence type="ECO:0000313" key="3">
    <source>
        <dbReference type="EMBL" id="KAF4690570.1"/>
    </source>
</evidence>
<feature type="region of interest" description="Disordered" evidence="1">
    <location>
        <begin position="107"/>
        <end position="130"/>
    </location>
</feature>
<sequence>MVLGCIDLLLVYDNATRSDCSNSDHIGANDGADAEGLWSWYDWIFRMEILGEPCMITIIKISLLPHDDDYGHTVCCTASLVTISVCGVVTMAAVGFVFWLNPMKDDNGTKPGPSSPQGTTSTRAAAGAGADKMTAGVGDYRSLTSRWYRPPRLLSTLSIIREEEGDCEEYFDDDFEDASTMSSELEYQT</sequence>
<organism evidence="3 4">
    <name type="scientific">Perkinsus olseni</name>
    <name type="common">Perkinsus atlanticus</name>
    <dbReference type="NCBI Taxonomy" id="32597"/>
    <lineage>
        <taxon>Eukaryota</taxon>
        <taxon>Sar</taxon>
        <taxon>Alveolata</taxon>
        <taxon>Perkinsozoa</taxon>
        <taxon>Perkinsea</taxon>
        <taxon>Perkinsida</taxon>
        <taxon>Perkinsidae</taxon>
        <taxon>Perkinsus</taxon>
    </lineage>
</organism>
<keyword evidence="2" id="KW-0812">Transmembrane</keyword>
<name>A0A7J6P469_PEROL</name>